<evidence type="ECO:0008006" key="9">
    <source>
        <dbReference type="Google" id="ProtNLM"/>
    </source>
</evidence>
<evidence type="ECO:0000256" key="1">
    <source>
        <dbReference type="ARBA" id="ARBA00004141"/>
    </source>
</evidence>
<comment type="caution">
    <text evidence="7">The sequence shown here is derived from an EMBL/GenBank/DDBJ whole genome shotgun (WGS) entry which is preliminary data.</text>
</comment>
<feature type="transmembrane region" description="Helical" evidence="6">
    <location>
        <begin position="185"/>
        <end position="204"/>
    </location>
</feature>
<evidence type="ECO:0000256" key="4">
    <source>
        <dbReference type="ARBA" id="ARBA00023136"/>
    </source>
</evidence>
<dbReference type="GO" id="GO:0016020">
    <property type="term" value="C:membrane"/>
    <property type="evidence" value="ECO:0007669"/>
    <property type="project" value="UniProtKB-SubCell"/>
</dbReference>
<feature type="transmembrane region" description="Helical" evidence="6">
    <location>
        <begin position="348"/>
        <end position="369"/>
    </location>
</feature>
<protein>
    <recommendedName>
        <fullName evidence="9">Gustatory receptor</fullName>
    </recommendedName>
</protein>
<dbReference type="PANTHER" id="PTHR21421:SF29">
    <property type="entry name" value="GUSTATORY RECEPTOR 5A FOR TREHALOSE-RELATED"/>
    <property type="match status" value="1"/>
</dbReference>
<evidence type="ECO:0000256" key="2">
    <source>
        <dbReference type="ARBA" id="ARBA00022692"/>
    </source>
</evidence>
<keyword evidence="3 6" id="KW-1133">Transmembrane helix</keyword>
<dbReference type="AlphaFoldDB" id="A0A9D4PW78"/>
<proteinExistence type="predicted"/>
<evidence type="ECO:0000256" key="5">
    <source>
        <dbReference type="ARBA" id="ARBA00023170"/>
    </source>
</evidence>
<evidence type="ECO:0000256" key="3">
    <source>
        <dbReference type="ARBA" id="ARBA00022989"/>
    </source>
</evidence>
<comment type="subcellular location">
    <subcellularLocation>
        <location evidence="1">Membrane</location>
        <topology evidence="1">Multi-pass membrane protein</topology>
    </subcellularLocation>
</comment>
<keyword evidence="5" id="KW-0675">Receptor</keyword>
<keyword evidence="8" id="KW-1185">Reference proteome</keyword>
<dbReference type="GO" id="GO:0051606">
    <property type="term" value="P:detection of stimulus"/>
    <property type="evidence" value="ECO:0007669"/>
    <property type="project" value="UniProtKB-ARBA"/>
</dbReference>
<reference evidence="7" key="2">
    <citation type="submission" date="2021-09" db="EMBL/GenBank/DDBJ databases">
        <authorList>
            <person name="Jia N."/>
            <person name="Wang J."/>
            <person name="Shi W."/>
            <person name="Du L."/>
            <person name="Sun Y."/>
            <person name="Zhan W."/>
            <person name="Jiang J."/>
            <person name="Wang Q."/>
            <person name="Zhang B."/>
            <person name="Ji P."/>
            <person name="Sakyi L.B."/>
            <person name="Cui X."/>
            <person name="Yuan T."/>
            <person name="Jiang B."/>
            <person name="Yang W."/>
            <person name="Lam T.T.-Y."/>
            <person name="Chang Q."/>
            <person name="Ding S."/>
            <person name="Wang X."/>
            <person name="Zhu J."/>
            <person name="Ruan X."/>
            <person name="Zhao L."/>
            <person name="Wei J."/>
            <person name="Que T."/>
            <person name="Du C."/>
            <person name="Cheng J."/>
            <person name="Dai P."/>
            <person name="Han X."/>
            <person name="Huang E."/>
            <person name="Gao Y."/>
            <person name="Liu J."/>
            <person name="Shao H."/>
            <person name="Ye R."/>
            <person name="Li L."/>
            <person name="Wei W."/>
            <person name="Wang X."/>
            <person name="Wang C."/>
            <person name="Huo Q."/>
            <person name="Li W."/>
            <person name="Guo W."/>
            <person name="Chen H."/>
            <person name="Chen S."/>
            <person name="Zhou L."/>
            <person name="Zhou L."/>
            <person name="Ni X."/>
            <person name="Tian J."/>
            <person name="Zhou Y."/>
            <person name="Sheng Y."/>
            <person name="Liu T."/>
            <person name="Pan Y."/>
            <person name="Xia L."/>
            <person name="Li J."/>
            <person name="Zhao F."/>
            <person name="Cao W."/>
        </authorList>
    </citation>
    <scope>NUCLEOTIDE SEQUENCE</scope>
    <source>
        <strain evidence="7">Rsan-2018</strain>
        <tissue evidence="7">Larvae</tissue>
    </source>
</reference>
<dbReference type="Proteomes" id="UP000821837">
    <property type="component" value="Unassembled WGS sequence"/>
</dbReference>
<accession>A0A9D4PW78</accession>
<feature type="transmembrane region" description="Helical" evidence="6">
    <location>
        <begin position="313"/>
        <end position="336"/>
    </location>
</feature>
<dbReference type="PANTHER" id="PTHR21421">
    <property type="entry name" value="GUSTATORY RECEPTOR"/>
    <property type="match status" value="1"/>
</dbReference>
<keyword evidence="4 6" id="KW-0472">Membrane</keyword>
<organism evidence="7 8">
    <name type="scientific">Rhipicephalus sanguineus</name>
    <name type="common">Brown dog tick</name>
    <name type="synonym">Ixodes sanguineus</name>
    <dbReference type="NCBI Taxonomy" id="34632"/>
    <lineage>
        <taxon>Eukaryota</taxon>
        <taxon>Metazoa</taxon>
        <taxon>Ecdysozoa</taxon>
        <taxon>Arthropoda</taxon>
        <taxon>Chelicerata</taxon>
        <taxon>Arachnida</taxon>
        <taxon>Acari</taxon>
        <taxon>Parasitiformes</taxon>
        <taxon>Ixodida</taxon>
        <taxon>Ixodoidea</taxon>
        <taxon>Ixodidae</taxon>
        <taxon>Rhipicephalinae</taxon>
        <taxon>Rhipicephalus</taxon>
        <taxon>Rhipicephalus</taxon>
    </lineage>
</organism>
<sequence>MKAAVPPKPTSMSPWRRQTTHTASATVVDLPGPTSRGNNGISGVWVETLFRELFFVLKLHGLRFYASGLEERSSVSGTTKRRRLQLVRAAAFAGPTVCAAYVVHCAASLALALKSNQDAMMTLLPDVSDVCRVLVSFMTAAHGALNGAKVFSLLRRSAAAMSETHSSSIVHSMKPSSWSAVRRTVLASSSFALLSCLVFVGLRVSTLRRRGLRAYCQSYLYGFDPSGGDGGPAAYALPALDALLYGVILAMPRWSIALHVSLCHFLGAMGEQVSDCVRLAAEPQGRLLGAAEVRELRFRHALLCRTIGHCDDIYSWLLFFWCGDLVLCFIFGVPWIMVRADTDELGAYAAASIDVTLAVVLLVVLFVAASEPGHLAKESLTPHVLRLSCCDYKAGGASASRTHAEEVALNQELLMLSTAVRGSRVEMSGWDCFDVHRGTTITVMSMLATYAVVVYQMLHHID</sequence>
<gene>
    <name evidence="7" type="ORF">HPB52_013114</name>
</gene>
<dbReference type="EMBL" id="JABSTV010001250">
    <property type="protein sequence ID" value="KAH7956875.1"/>
    <property type="molecule type" value="Genomic_DNA"/>
</dbReference>
<reference evidence="7" key="1">
    <citation type="journal article" date="2020" name="Cell">
        <title>Large-Scale Comparative Analyses of Tick Genomes Elucidate Their Genetic Diversity and Vector Capacities.</title>
        <authorList>
            <consortium name="Tick Genome and Microbiome Consortium (TIGMIC)"/>
            <person name="Jia N."/>
            <person name="Wang J."/>
            <person name="Shi W."/>
            <person name="Du L."/>
            <person name="Sun Y."/>
            <person name="Zhan W."/>
            <person name="Jiang J.F."/>
            <person name="Wang Q."/>
            <person name="Zhang B."/>
            <person name="Ji P."/>
            <person name="Bell-Sakyi L."/>
            <person name="Cui X.M."/>
            <person name="Yuan T.T."/>
            <person name="Jiang B.G."/>
            <person name="Yang W.F."/>
            <person name="Lam T.T."/>
            <person name="Chang Q.C."/>
            <person name="Ding S.J."/>
            <person name="Wang X.J."/>
            <person name="Zhu J.G."/>
            <person name="Ruan X.D."/>
            <person name="Zhao L."/>
            <person name="Wei J.T."/>
            <person name="Ye R.Z."/>
            <person name="Que T.C."/>
            <person name="Du C.H."/>
            <person name="Zhou Y.H."/>
            <person name="Cheng J.X."/>
            <person name="Dai P.F."/>
            <person name="Guo W.B."/>
            <person name="Han X.H."/>
            <person name="Huang E.J."/>
            <person name="Li L.F."/>
            <person name="Wei W."/>
            <person name="Gao Y.C."/>
            <person name="Liu J.Z."/>
            <person name="Shao H.Z."/>
            <person name="Wang X."/>
            <person name="Wang C.C."/>
            <person name="Yang T.C."/>
            <person name="Huo Q.B."/>
            <person name="Li W."/>
            <person name="Chen H.Y."/>
            <person name="Chen S.E."/>
            <person name="Zhou L.G."/>
            <person name="Ni X.B."/>
            <person name="Tian J.H."/>
            <person name="Sheng Y."/>
            <person name="Liu T."/>
            <person name="Pan Y.S."/>
            <person name="Xia L.Y."/>
            <person name="Li J."/>
            <person name="Zhao F."/>
            <person name="Cao W.C."/>
        </authorList>
    </citation>
    <scope>NUCLEOTIDE SEQUENCE</scope>
    <source>
        <strain evidence="7">Rsan-2018</strain>
    </source>
</reference>
<feature type="transmembrane region" description="Helical" evidence="6">
    <location>
        <begin position="89"/>
        <end position="113"/>
    </location>
</feature>
<dbReference type="GO" id="GO:0007606">
    <property type="term" value="P:sensory perception of chemical stimulus"/>
    <property type="evidence" value="ECO:0007669"/>
    <property type="project" value="TreeGrafter"/>
</dbReference>
<evidence type="ECO:0000313" key="7">
    <source>
        <dbReference type="EMBL" id="KAH7956875.1"/>
    </source>
</evidence>
<dbReference type="GO" id="GO:0038023">
    <property type="term" value="F:signaling receptor activity"/>
    <property type="evidence" value="ECO:0007669"/>
    <property type="project" value="UniProtKB-ARBA"/>
</dbReference>
<name>A0A9D4PW78_RHISA</name>
<evidence type="ECO:0000256" key="6">
    <source>
        <dbReference type="SAM" id="Phobius"/>
    </source>
</evidence>
<keyword evidence="2 6" id="KW-0812">Transmembrane</keyword>
<evidence type="ECO:0000313" key="8">
    <source>
        <dbReference type="Proteomes" id="UP000821837"/>
    </source>
</evidence>